<evidence type="ECO:0000313" key="1">
    <source>
        <dbReference type="EMBL" id="RKG49486.1"/>
    </source>
</evidence>
<protein>
    <submittedName>
        <fullName evidence="1">Uncharacterized protein</fullName>
    </submittedName>
</protein>
<dbReference type="RefSeq" id="WP_120368072.1">
    <property type="nucleotide sequence ID" value="NZ_RAXZ01000024.1"/>
</dbReference>
<dbReference type="EMBL" id="RAXZ01000024">
    <property type="protein sequence ID" value="RKG49486.1"/>
    <property type="molecule type" value="Genomic_DNA"/>
</dbReference>
<proteinExistence type="predicted"/>
<organism evidence="1 2">
    <name type="scientific">Acinetobacter cumulans</name>
    <dbReference type="NCBI Taxonomy" id="2136182"/>
    <lineage>
        <taxon>Bacteria</taxon>
        <taxon>Pseudomonadati</taxon>
        <taxon>Pseudomonadota</taxon>
        <taxon>Gammaproteobacteria</taxon>
        <taxon>Moraxellales</taxon>
        <taxon>Moraxellaceae</taxon>
        <taxon>Acinetobacter</taxon>
    </lineage>
</organism>
<reference evidence="1 2" key="1">
    <citation type="submission" date="2018-09" db="EMBL/GenBank/DDBJ databases">
        <title>The draft genome of Acinetobacter spp. strains.</title>
        <authorList>
            <person name="Qin J."/>
            <person name="Feng Y."/>
            <person name="Zong Z."/>
        </authorList>
    </citation>
    <scope>NUCLEOTIDE SEQUENCE [LARGE SCALE GENOMIC DNA]</scope>
    <source>
        <strain evidence="1 2">WCHAc060002</strain>
    </source>
</reference>
<dbReference type="AlphaFoldDB" id="A0A3A8FUG2"/>
<name>A0A3A8FUG2_9GAMM</name>
<dbReference type="Proteomes" id="UP000281084">
    <property type="component" value="Unassembled WGS sequence"/>
</dbReference>
<gene>
    <name evidence="1" type="ORF">D7V64_13845</name>
</gene>
<sequence length="62" mass="7093">MKLKTQQKDGAILKEAFQKTKKPQGFVAKVASECKSGVIQQILIKYVKSSRFIARRCLYCKK</sequence>
<evidence type="ECO:0000313" key="2">
    <source>
        <dbReference type="Proteomes" id="UP000281084"/>
    </source>
</evidence>
<comment type="caution">
    <text evidence="1">The sequence shown here is derived from an EMBL/GenBank/DDBJ whole genome shotgun (WGS) entry which is preliminary data.</text>
</comment>
<accession>A0A3A8FUG2</accession>